<dbReference type="PANTHER" id="PTHR43776:SF7">
    <property type="entry name" value="D,D-DIPEPTIDE TRANSPORT ATP-BINDING PROTEIN DDPF-RELATED"/>
    <property type="match status" value="1"/>
</dbReference>
<accession>A0A6N8F3M5</accession>
<dbReference type="InterPro" id="IPR027417">
    <property type="entry name" value="P-loop_NTPase"/>
</dbReference>
<dbReference type="GO" id="GO:0015833">
    <property type="term" value="P:peptide transport"/>
    <property type="evidence" value="ECO:0007669"/>
    <property type="project" value="InterPro"/>
</dbReference>
<keyword evidence="3" id="KW-0547">Nucleotide-binding</keyword>
<dbReference type="CDD" id="cd03257">
    <property type="entry name" value="ABC_NikE_OppD_transporters"/>
    <property type="match status" value="1"/>
</dbReference>
<evidence type="ECO:0000256" key="4">
    <source>
        <dbReference type="ARBA" id="ARBA00022840"/>
    </source>
</evidence>
<reference evidence="6 7" key="1">
    <citation type="submission" date="2019-11" db="EMBL/GenBank/DDBJ databases">
        <title>Draft genome sequences of five Paenibacillus species of dairy origin.</title>
        <authorList>
            <person name="Olajide A.M."/>
            <person name="Chen S."/>
            <person name="Lapointe G."/>
        </authorList>
    </citation>
    <scope>NUCLEOTIDE SEQUENCE [LARGE SCALE GENOMIC DNA]</scope>
    <source>
        <strain evidence="6 7">3CT49</strain>
    </source>
</reference>
<dbReference type="InterPro" id="IPR050319">
    <property type="entry name" value="ABC_transp_ATP-bind"/>
</dbReference>
<evidence type="ECO:0000313" key="7">
    <source>
        <dbReference type="Proteomes" id="UP000442469"/>
    </source>
</evidence>
<dbReference type="InterPro" id="IPR017871">
    <property type="entry name" value="ABC_transporter-like_CS"/>
</dbReference>
<dbReference type="GO" id="GO:0005524">
    <property type="term" value="F:ATP binding"/>
    <property type="evidence" value="ECO:0007669"/>
    <property type="project" value="UniProtKB-KW"/>
</dbReference>
<protein>
    <submittedName>
        <fullName evidence="6">ATP-binding cassette domain-containing protein</fullName>
    </submittedName>
</protein>
<dbReference type="Pfam" id="PF00005">
    <property type="entry name" value="ABC_tran"/>
    <property type="match status" value="1"/>
</dbReference>
<evidence type="ECO:0000256" key="2">
    <source>
        <dbReference type="ARBA" id="ARBA00022448"/>
    </source>
</evidence>
<evidence type="ECO:0000259" key="5">
    <source>
        <dbReference type="PROSITE" id="PS50893"/>
    </source>
</evidence>
<evidence type="ECO:0000256" key="1">
    <source>
        <dbReference type="ARBA" id="ARBA00005417"/>
    </source>
</evidence>
<dbReference type="FunFam" id="3.40.50.300:FF:000016">
    <property type="entry name" value="Oligopeptide ABC transporter ATP-binding component"/>
    <property type="match status" value="1"/>
</dbReference>
<dbReference type="PROSITE" id="PS50893">
    <property type="entry name" value="ABC_TRANSPORTER_2"/>
    <property type="match status" value="1"/>
</dbReference>
<comment type="similarity">
    <text evidence="1">Belongs to the ABC transporter superfamily.</text>
</comment>
<evidence type="ECO:0000313" key="6">
    <source>
        <dbReference type="EMBL" id="MUG25443.1"/>
    </source>
</evidence>
<dbReference type="Pfam" id="PF08352">
    <property type="entry name" value="oligo_HPY"/>
    <property type="match status" value="1"/>
</dbReference>
<keyword evidence="2" id="KW-0813">Transport</keyword>
<dbReference type="PANTHER" id="PTHR43776">
    <property type="entry name" value="TRANSPORT ATP-BINDING PROTEIN"/>
    <property type="match status" value="1"/>
</dbReference>
<dbReference type="RefSeq" id="WP_155621066.1">
    <property type="nucleotide sequence ID" value="NZ_CP086393.1"/>
</dbReference>
<dbReference type="EMBL" id="WNZZ01000025">
    <property type="protein sequence ID" value="MUG25443.1"/>
    <property type="molecule type" value="Genomic_DNA"/>
</dbReference>
<dbReference type="Gene3D" id="3.40.50.300">
    <property type="entry name" value="P-loop containing nucleotide triphosphate hydrolases"/>
    <property type="match status" value="1"/>
</dbReference>
<dbReference type="GO" id="GO:0016887">
    <property type="term" value="F:ATP hydrolysis activity"/>
    <property type="evidence" value="ECO:0007669"/>
    <property type="project" value="InterPro"/>
</dbReference>
<proteinExistence type="inferred from homology"/>
<dbReference type="InterPro" id="IPR003439">
    <property type="entry name" value="ABC_transporter-like_ATP-bd"/>
</dbReference>
<dbReference type="SUPFAM" id="SSF52540">
    <property type="entry name" value="P-loop containing nucleoside triphosphate hydrolases"/>
    <property type="match status" value="1"/>
</dbReference>
<dbReference type="AlphaFoldDB" id="A0A6N8F3M5"/>
<dbReference type="SMART" id="SM00382">
    <property type="entry name" value="AAA"/>
    <property type="match status" value="1"/>
</dbReference>
<feature type="domain" description="ABC transporter" evidence="5">
    <location>
        <begin position="9"/>
        <end position="254"/>
    </location>
</feature>
<dbReference type="InterPro" id="IPR013563">
    <property type="entry name" value="Oligopep_ABC_C"/>
</dbReference>
<keyword evidence="4 6" id="KW-0067">ATP-binding</keyword>
<comment type="caution">
    <text evidence="6">The sequence shown here is derived from an EMBL/GenBank/DDBJ whole genome shotgun (WGS) entry which is preliminary data.</text>
</comment>
<sequence>MTENKAELLRVEGLKQHFRSGSGTIRAVDGISFSIFEGETFGLVGESGCGKSTTGRSIIRLYNPTAGRIYFNGTELAALRGKKRWQQFRRDVQMIYQDPYGSLNPRMKIREIIGEGIDAHGLAGNAKDRERQVAGLLETVGLSPEHAGRYPHELSGGQRQRIGIARALAVQPKFIICDEPISALDVSIQAQIVNLLKKLQREKRLTYLFIAHDLSMVKYISQRIAVMYRGKIVELGPAKELYRFPLHPYTESLLSAIPRPDPDVEQMRQRLVYEPRADNETSGLHEVVPGRYVYCDPAEIPAYQAKYERMNAAAVYRPEPAAVY</sequence>
<name>A0A6N8F3M5_PAEMA</name>
<dbReference type="PROSITE" id="PS00211">
    <property type="entry name" value="ABC_TRANSPORTER_1"/>
    <property type="match status" value="1"/>
</dbReference>
<evidence type="ECO:0000256" key="3">
    <source>
        <dbReference type="ARBA" id="ARBA00022741"/>
    </source>
</evidence>
<dbReference type="Proteomes" id="UP000442469">
    <property type="component" value="Unassembled WGS sequence"/>
</dbReference>
<organism evidence="6 7">
    <name type="scientific">Paenibacillus macerans</name>
    <name type="common">Bacillus macerans</name>
    <dbReference type="NCBI Taxonomy" id="44252"/>
    <lineage>
        <taxon>Bacteria</taxon>
        <taxon>Bacillati</taxon>
        <taxon>Bacillota</taxon>
        <taxon>Bacilli</taxon>
        <taxon>Bacillales</taxon>
        <taxon>Paenibacillaceae</taxon>
        <taxon>Paenibacillus</taxon>
    </lineage>
</organism>
<dbReference type="GO" id="GO:0055085">
    <property type="term" value="P:transmembrane transport"/>
    <property type="evidence" value="ECO:0007669"/>
    <property type="project" value="UniProtKB-ARBA"/>
</dbReference>
<dbReference type="InterPro" id="IPR003593">
    <property type="entry name" value="AAA+_ATPase"/>
</dbReference>
<gene>
    <name evidence="6" type="ORF">GNQ08_24040</name>
</gene>